<proteinExistence type="inferred from homology"/>
<dbReference type="GO" id="GO:0020037">
    <property type="term" value="F:heme binding"/>
    <property type="evidence" value="ECO:0007669"/>
    <property type="project" value="InterPro"/>
</dbReference>
<dbReference type="GO" id="GO:0046872">
    <property type="term" value="F:metal ion binding"/>
    <property type="evidence" value="ECO:0007669"/>
    <property type="project" value="UniProtKB-KW"/>
</dbReference>
<feature type="compositionally biased region" description="Polar residues" evidence="14">
    <location>
        <begin position="142"/>
        <end position="153"/>
    </location>
</feature>
<dbReference type="GO" id="GO:0005886">
    <property type="term" value="C:plasma membrane"/>
    <property type="evidence" value="ECO:0007669"/>
    <property type="project" value="UniProtKB-SubCell"/>
</dbReference>
<feature type="binding site" description="covalent" evidence="12 13">
    <location>
        <position position="123"/>
    </location>
    <ligand>
        <name>heme</name>
        <dbReference type="ChEBI" id="CHEBI:30413"/>
    </ligand>
</feature>
<evidence type="ECO:0000256" key="10">
    <source>
        <dbReference type="ARBA" id="ARBA00023136"/>
    </source>
</evidence>
<keyword evidence="16" id="KW-1185">Reference proteome</keyword>
<evidence type="ECO:0000256" key="3">
    <source>
        <dbReference type="ARBA" id="ARBA00022617"/>
    </source>
</evidence>
<feature type="region of interest" description="Disordered" evidence="14">
    <location>
        <begin position="133"/>
        <end position="153"/>
    </location>
</feature>
<dbReference type="GO" id="GO:0017003">
    <property type="term" value="P:protein-heme linkage"/>
    <property type="evidence" value="ECO:0007669"/>
    <property type="project" value="UniProtKB-UniRule"/>
</dbReference>
<comment type="subcellular location">
    <subcellularLocation>
        <location evidence="1">Cell inner membrane</location>
    </subcellularLocation>
    <subcellularLocation>
        <location evidence="12">Cell membrane</location>
        <topology evidence="12">Single-pass type II membrane protein</topology>
    </subcellularLocation>
</comment>
<dbReference type="NCBIfam" id="NF009727">
    <property type="entry name" value="PRK13254.1-1"/>
    <property type="match status" value="1"/>
</dbReference>
<dbReference type="AlphaFoldDB" id="A0A2P7U0F7"/>
<keyword evidence="2 12" id="KW-1003">Cell membrane</keyword>
<comment type="function">
    <text evidence="11 12">Heme chaperone required for the biogenesis of c-type cytochromes. Transiently binds heme delivered by CcmC and transfers the heme to apo-cytochromes in a process facilitated by CcmF and CcmH.</text>
</comment>
<name>A0A2P7U0F7_9NEIS</name>
<comment type="caution">
    <text evidence="15">The sequence shown here is derived from an EMBL/GenBank/DDBJ whole genome shotgun (WGS) entry which is preliminary data.</text>
</comment>
<reference evidence="15 16" key="1">
    <citation type="submission" date="2018-03" db="EMBL/GenBank/DDBJ databases">
        <title>Neisseria weixii sp. nov., isolated from the intestinal contents of Tibetan Plateau pika (Ochotona curzoniae) in Yushu, Qinghai Province, China.</title>
        <authorList>
            <person name="Gui Z."/>
        </authorList>
    </citation>
    <scope>NUCLEOTIDE SEQUENCE [LARGE SCALE GENOMIC DNA]</scope>
    <source>
        <strain evidence="15 16">ATCC 51483</strain>
    </source>
</reference>
<dbReference type="HAMAP" id="MF_01959">
    <property type="entry name" value="CcmE"/>
    <property type="match status" value="1"/>
</dbReference>
<evidence type="ECO:0000256" key="13">
    <source>
        <dbReference type="PIRSR" id="PIRSR604329-50"/>
    </source>
</evidence>
<accession>A0A2P7U0F7</accession>
<evidence type="ECO:0000256" key="5">
    <source>
        <dbReference type="ARBA" id="ARBA00022723"/>
    </source>
</evidence>
<dbReference type="PANTHER" id="PTHR34128:SF2">
    <property type="entry name" value="CYTOCHROME C-TYPE BIOGENESIS PROTEIN CCME HOMOLOG, MITOCHONDRIAL"/>
    <property type="match status" value="1"/>
</dbReference>
<dbReference type="FunFam" id="2.40.50.140:FF:000104">
    <property type="entry name" value="Cytochrome c-type biogenesis protein CcmE"/>
    <property type="match status" value="1"/>
</dbReference>
<protein>
    <recommendedName>
        <fullName evidence="12">Cytochrome c-type biogenesis protein CcmE</fullName>
    </recommendedName>
    <alternativeName>
        <fullName evidence="12">Cytochrome c maturation protein E</fullName>
    </alternativeName>
    <alternativeName>
        <fullName evidence="12">Heme chaperone CcmE</fullName>
    </alternativeName>
</protein>
<dbReference type="OrthoDB" id="9793584at2"/>
<evidence type="ECO:0000256" key="6">
    <source>
        <dbReference type="ARBA" id="ARBA00022748"/>
    </source>
</evidence>
<feature type="binding site" description="axial binding residue" evidence="12 13">
    <location>
        <position position="127"/>
    </location>
    <ligand>
        <name>heme</name>
        <dbReference type="ChEBI" id="CHEBI:30413"/>
    </ligand>
    <ligandPart>
        <name>Fe</name>
        <dbReference type="ChEBI" id="CHEBI:18248"/>
    </ligandPart>
</feature>
<comment type="similarity">
    <text evidence="12">Belongs to the CcmE/CycJ family.</text>
</comment>
<dbReference type="Proteomes" id="UP000241868">
    <property type="component" value="Unassembled WGS sequence"/>
</dbReference>
<evidence type="ECO:0000313" key="15">
    <source>
        <dbReference type="EMBL" id="PSJ80454.1"/>
    </source>
</evidence>
<evidence type="ECO:0000256" key="2">
    <source>
        <dbReference type="ARBA" id="ARBA00022475"/>
    </source>
</evidence>
<dbReference type="EMBL" id="PXYY01000030">
    <property type="protein sequence ID" value="PSJ80454.1"/>
    <property type="molecule type" value="Genomic_DNA"/>
</dbReference>
<evidence type="ECO:0000256" key="9">
    <source>
        <dbReference type="ARBA" id="ARBA00023004"/>
    </source>
</evidence>
<gene>
    <name evidence="12" type="primary">ccmE</name>
    <name evidence="12" type="synonym">cycJ</name>
    <name evidence="15" type="ORF">C7N83_06245</name>
</gene>
<keyword evidence="6 12" id="KW-0201">Cytochrome c-type biogenesis</keyword>
<dbReference type="SUPFAM" id="SSF82093">
    <property type="entry name" value="Heme chaperone CcmE"/>
    <property type="match status" value="1"/>
</dbReference>
<keyword evidence="8 12" id="KW-1133">Transmembrane helix</keyword>
<evidence type="ECO:0000256" key="1">
    <source>
        <dbReference type="ARBA" id="ARBA00004533"/>
    </source>
</evidence>
<keyword evidence="3 12" id="KW-0349">Heme</keyword>
<organism evidence="15 16">
    <name type="scientific">Neisseria iguanae</name>
    <dbReference type="NCBI Taxonomy" id="90242"/>
    <lineage>
        <taxon>Bacteria</taxon>
        <taxon>Pseudomonadati</taxon>
        <taxon>Pseudomonadota</taxon>
        <taxon>Betaproteobacteria</taxon>
        <taxon>Neisseriales</taxon>
        <taxon>Neisseriaceae</taxon>
        <taxon>Neisseria</taxon>
    </lineage>
</organism>
<dbReference type="Gene3D" id="2.40.50.140">
    <property type="entry name" value="Nucleic acid-binding proteins"/>
    <property type="match status" value="1"/>
</dbReference>
<feature type="topological domain" description="Extracellular" evidence="12">
    <location>
        <begin position="30"/>
        <end position="153"/>
    </location>
</feature>
<dbReference type="InterPro" id="IPR012340">
    <property type="entry name" value="NA-bd_OB-fold"/>
</dbReference>
<keyword evidence="5 12" id="KW-0479">Metal-binding</keyword>
<sequence>MGRPYQKRLFWGAGALVALASITIFVVQALRENLVFFYTPTQVLEGAAEGQKNLRIGGMVVPGSLQRTEKGVHVHFSVSDGTQSLPVTYQGTLPDLFQEGKGAVADGQWDGEVFQARNVLAKHDENYVPSEAQEAVKAAHQKYNQSQSMPSLQ</sequence>
<feature type="topological domain" description="Cytoplasmic" evidence="12">
    <location>
        <begin position="1"/>
        <end position="8"/>
    </location>
</feature>
<keyword evidence="9 12" id="KW-0408">Iron</keyword>
<evidence type="ECO:0000256" key="7">
    <source>
        <dbReference type="ARBA" id="ARBA00022968"/>
    </source>
</evidence>
<evidence type="ECO:0000313" key="16">
    <source>
        <dbReference type="Proteomes" id="UP000241868"/>
    </source>
</evidence>
<keyword evidence="7 12" id="KW-0735">Signal-anchor</keyword>
<evidence type="ECO:0000256" key="11">
    <source>
        <dbReference type="ARBA" id="ARBA00056663"/>
    </source>
</evidence>
<keyword evidence="4 12" id="KW-0812">Transmembrane</keyword>
<dbReference type="PANTHER" id="PTHR34128">
    <property type="entry name" value="CYTOCHROME C-TYPE BIOGENESIS PROTEIN CCME HOMOLOG, MITOCHONDRIAL"/>
    <property type="match status" value="1"/>
</dbReference>
<evidence type="ECO:0000256" key="12">
    <source>
        <dbReference type="HAMAP-Rule" id="MF_01959"/>
    </source>
</evidence>
<dbReference type="InterPro" id="IPR004329">
    <property type="entry name" value="CcmE"/>
</dbReference>
<evidence type="ECO:0000256" key="8">
    <source>
        <dbReference type="ARBA" id="ARBA00022989"/>
    </source>
</evidence>
<evidence type="ECO:0000256" key="4">
    <source>
        <dbReference type="ARBA" id="ARBA00022692"/>
    </source>
</evidence>
<dbReference type="GO" id="GO:0017004">
    <property type="term" value="P:cytochrome complex assembly"/>
    <property type="evidence" value="ECO:0007669"/>
    <property type="project" value="UniProtKB-KW"/>
</dbReference>
<evidence type="ECO:0000256" key="14">
    <source>
        <dbReference type="SAM" id="MobiDB-lite"/>
    </source>
</evidence>
<dbReference type="InterPro" id="IPR036127">
    <property type="entry name" value="CcmE-like_sf"/>
</dbReference>
<dbReference type="Pfam" id="PF03100">
    <property type="entry name" value="CcmE"/>
    <property type="match status" value="1"/>
</dbReference>
<keyword evidence="10 12" id="KW-0472">Membrane</keyword>